<protein>
    <recommendedName>
        <fullName evidence="5">Glycosyltransferase RgtA/B/C/D-like domain-containing protein</fullName>
    </recommendedName>
</protein>
<keyword evidence="2" id="KW-1133">Transmembrane helix</keyword>
<keyword evidence="2" id="KW-0812">Transmembrane</keyword>
<evidence type="ECO:0000256" key="2">
    <source>
        <dbReference type="SAM" id="Phobius"/>
    </source>
</evidence>
<dbReference type="SUPFAM" id="SSF144059">
    <property type="entry name" value="ImpE-like"/>
    <property type="match status" value="1"/>
</dbReference>
<gene>
    <name evidence="3" type="ORF">DEQ80_08320</name>
</gene>
<evidence type="ECO:0000256" key="1">
    <source>
        <dbReference type="SAM" id="MobiDB-lite"/>
    </source>
</evidence>
<organism evidence="3 4">
    <name type="scientific">Anaerolinea thermolimosa</name>
    <dbReference type="NCBI Taxonomy" id="229919"/>
    <lineage>
        <taxon>Bacteria</taxon>
        <taxon>Bacillati</taxon>
        <taxon>Chloroflexota</taxon>
        <taxon>Anaerolineae</taxon>
        <taxon>Anaerolineales</taxon>
        <taxon>Anaerolineaceae</taxon>
        <taxon>Anaerolinea</taxon>
    </lineage>
</organism>
<feature type="region of interest" description="Disordered" evidence="1">
    <location>
        <begin position="664"/>
        <end position="687"/>
    </location>
</feature>
<proteinExistence type="predicted"/>
<evidence type="ECO:0000313" key="4">
    <source>
        <dbReference type="Proteomes" id="UP000264141"/>
    </source>
</evidence>
<feature type="transmembrane region" description="Helical" evidence="2">
    <location>
        <begin position="163"/>
        <end position="192"/>
    </location>
</feature>
<feature type="transmembrane region" description="Helical" evidence="2">
    <location>
        <begin position="292"/>
        <end position="311"/>
    </location>
</feature>
<accession>A0A3D1JGY7</accession>
<feature type="transmembrane region" description="Helical" evidence="2">
    <location>
        <begin position="76"/>
        <end position="95"/>
    </location>
</feature>
<evidence type="ECO:0008006" key="5">
    <source>
        <dbReference type="Google" id="ProtNLM"/>
    </source>
</evidence>
<reference evidence="3 4" key="1">
    <citation type="journal article" date="2018" name="Nat. Biotechnol.">
        <title>A standardized bacterial taxonomy based on genome phylogeny substantially revises the tree of life.</title>
        <authorList>
            <person name="Parks D.H."/>
            <person name="Chuvochina M."/>
            <person name="Waite D.W."/>
            <person name="Rinke C."/>
            <person name="Skarshewski A."/>
            <person name="Chaumeil P.A."/>
            <person name="Hugenholtz P."/>
        </authorList>
    </citation>
    <scope>NUCLEOTIDE SEQUENCE [LARGE SCALE GENOMIC DNA]</scope>
    <source>
        <strain evidence="3">UBA8781</strain>
    </source>
</reference>
<dbReference type="AlphaFoldDB" id="A0A3D1JGY7"/>
<feature type="transmembrane region" description="Helical" evidence="2">
    <location>
        <begin position="212"/>
        <end position="232"/>
    </location>
</feature>
<feature type="transmembrane region" description="Helical" evidence="2">
    <location>
        <begin position="382"/>
        <end position="400"/>
    </location>
</feature>
<feature type="transmembrane region" description="Helical" evidence="2">
    <location>
        <begin position="132"/>
        <end position="151"/>
    </location>
</feature>
<dbReference type="Proteomes" id="UP000264141">
    <property type="component" value="Unassembled WGS sequence"/>
</dbReference>
<feature type="compositionally biased region" description="Basic and acidic residues" evidence="1">
    <location>
        <begin position="668"/>
        <end position="677"/>
    </location>
</feature>
<keyword evidence="2" id="KW-0472">Membrane</keyword>
<name>A0A3D1JGY7_9CHLR</name>
<comment type="caution">
    <text evidence="3">The sequence shown here is derived from an EMBL/GenBank/DDBJ whole genome shotgun (WGS) entry which is preliminary data.</text>
</comment>
<feature type="transmembrane region" description="Helical" evidence="2">
    <location>
        <begin position="323"/>
        <end position="345"/>
    </location>
</feature>
<dbReference type="STRING" id="229919.GCA_001050195_02627"/>
<dbReference type="EMBL" id="DPBP01000032">
    <property type="protein sequence ID" value="HCE17849.1"/>
    <property type="molecule type" value="Genomic_DNA"/>
</dbReference>
<feature type="transmembrane region" description="Helical" evidence="2">
    <location>
        <begin position="357"/>
        <end position="376"/>
    </location>
</feature>
<sequence>MKRLRPLLPPAFLLGLCVLAYALWAWRMGWYWDDFPIGWIARTYGSEGLARYFSTNRPIWGLLYRITTPLLGTHVVAWQAFAIFWRWVSGLALWWLLRLVWPRRRDFALWTAAFVLVYPGFSQQFISLVYSHFMIVLSAFLASLALTVDALRHPRRFWLSSGLAWALGLMNLLCMEYWFFLELVRPLLIWVVLGDGGRLPFGSSSSRFKQTFLAWLPGMVNFLGVSLWRLFFFHSAVYDTVLLDMIQADPLRALTHLAGRVVHDAWFTTVQVWQNAFHIPTHEELTPNLMRVFWGVVAAGAVSVLGVAWLTRRQGMDEDQRSWFPQPLWIGMFCLLVGGVPAWMADLPLRLTFHFDRLNLSFMLGAALVTLGLLYLPPLPRWVRVILLAVPLGFCVGYQYQQAIVYIRDWNVMQRMFWQMSWRMPGLKPGAVLLSNELPVRHYSDNSLTAALNWVYAPDNRTRQMRYVLYYPSIRLGINLPALKKNLPLELDYLAATYQGNTSLAVAFYYSPPACLRVIDPFVEEGNYTLPKYLRKALPLAGTEAILAEGEPYLPPALFGTQSNQNWCYYFEKADLARQMGDWAQVVALGEAGFALGDYPNDPLERFPFIEAYAHTGDWERALEQTRLAAGIAPVYEVLTCRLWERIAAEVPFSPERDAAVQSVKQALRCDEPRQEPVQESTEEETP</sequence>
<evidence type="ECO:0000313" key="3">
    <source>
        <dbReference type="EMBL" id="HCE17849.1"/>
    </source>
</evidence>